<keyword evidence="2" id="KW-1185">Reference proteome</keyword>
<evidence type="ECO:0000313" key="2">
    <source>
        <dbReference type="Proteomes" id="UP001294444"/>
    </source>
</evidence>
<dbReference type="Proteomes" id="UP001294444">
    <property type="component" value="Unassembled WGS sequence"/>
</dbReference>
<accession>A0AAJ5C5X2</accession>
<organism evidence="1 2">
    <name type="scientific">Melanopsichium pennsylvanicum</name>
    <dbReference type="NCBI Taxonomy" id="63383"/>
    <lineage>
        <taxon>Eukaryota</taxon>
        <taxon>Fungi</taxon>
        <taxon>Dikarya</taxon>
        <taxon>Basidiomycota</taxon>
        <taxon>Ustilaginomycotina</taxon>
        <taxon>Ustilaginomycetes</taxon>
        <taxon>Ustilaginales</taxon>
        <taxon>Ustilaginaceae</taxon>
        <taxon>Melanopsichium</taxon>
    </lineage>
</organism>
<reference evidence="1" key="1">
    <citation type="submission" date="2023-10" db="EMBL/GenBank/DDBJ databases">
        <authorList>
            <person name="Guldener U."/>
        </authorList>
    </citation>
    <scope>NUCLEOTIDE SEQUENCE</scope>
    <source>
        <strain evidence="1">Mp4</strain>
    </source>
</reference>
<comment type="caution">
    <text evidence="1">The sequence shown here is derived from an EMBL/GenBank/DDBJ whole genome shotgun (WGS) entry which is preliminary data.</text>
</comment>
<name>A0AAJ5C5X2_9BASI</name>
<protein>
    <submittedName>
        <fullName evidence="1">Uncharacterized protein</fullName>
    </submittedName>
</protein>
<proteinExistence type="predicted"/>
<sequence>MELVALSAPLLPSASFVPLSAPLAPLYLASTMASSHSHGCSFSNTSNLPSLALDSNRGSMPHTLLVVAQPPGLMPRPSNSLANGTLTATKCMLIAQPQIGIPWLQNALYSTQDGLLTPLANSWQDPVL</sequence>
<dbReference type="AlphaFoldDB" id="A0AAJ5C5X2"/>
<gene>
    <name evidence="1" type="ORF">MEPE_03697</name>
</gene>
<evidence type="ECO:0000313" key="1">
    <source>
        <dbReference type="EMBL" id="SNX84988.1"/>
    </source>
</evidence>
<dbReference type="EMBL" id="OAPG01000008">
    <property type="protein sequence ID" value="SNX84988.1"/>
    <property type="molecule type" value="Genomic_DNA"/>
</dbReference>